<dbReference type="Pfam" id="PF01979">
    <property type="entry name" value="Amidohydro_1"/>
    <property type="match status" value="1"/>
</dbReference>
<gene>
    <name evidence="3" type="ORF">FJZ47_05455</name>
</gene>
<dbReference type="GO" id="GO:0016810">
    <property type="term" value="F:hydrolase activity, acting on carbon-nitrogen (but not peptide) bonds"/>
    <property type="evidence" value="ECO:0007669"/>
    <property type="project" value="InterPro"/>
</dbReference>
<dbReference type="SUPFAM" id="SSF51556">
    <property type="entry name" value="Metallo-dependent hydrolases"/>
    <property type="match status" value="1"/>
</dbReference>
<evidence type="ECO:0000259" key="2">
    <source>
        <dbReference type="Pfam" id="PF01979"/>
    </source>
</evidence>
<sequence>MATLKIEGARFLVTVDPERRIIRDGTIVIDGQRIVQIGKAAALQDVVADRVIDARDMVGTPGFINNHMHISYAHATRGIFPDNLDPMVYLANVFTLQGAMTEADEYITTLLGITELLKYGTTCFLDPGSTKYLDACLQAYAESGCRIVVGEHMTDQPNPLRLPVYSLDEAVRRMEHTIQRYNHCLDDRVRAWAMPFDAAFCSDALLQAAKGLADQYHTGLTLHQSNRPATVQMYRESYGKRPVEYLEDLGVLGPNVLLSHVIDLDNREIAAIARTDTKTVMCPTAALKMGSRMTATAQLPEMVAQGICVSLGTDAGNNSNLLETLRAMYLVAVLYKDARGTTDVVPAELALELATLQGARALGLEQDIGSLEVGKKADIVLFDTRRPEWCTLFNPINTLVYNADGRSVHTVIVDGRVVIENHRPCYVDEQSLIHQLQACGEALLTRTGIHFSPRWPVV</sequence>
<evidence type="ECO:0000313" key="3">
    <source>
        <dbReference type="EMBL" id="MBM3223237.1"/>
    </source>
</evidence>
<dbReference type="SUPFAM" id="SSF51338">
    <property type="entry name" value="Composite domain of metallo-dependent hydrolases"/>
    <property type="match status" value="2"/>
</dbReference>
<reference evidence="3" key="1">
    <citation type="submission" date="2019-03" db="EMBL/GenBank/DDBJ databases">
        <title>Lake Tanganyika Metagenome-Assembled Genomes (MAGs).</title>
        <authorList>
            <person name="Tran P."/>
        </authorList>
    </citation>
    <scope>NUCLEOTIDE SEQUENCE</scope>
    <source>
        <strain evidence="3">K_DeepCast_65m_m2_066</strain>
    </source>
</reference>
<dbReference type="Proteomes" id="UP000712673">
    <property type="component" value="Unassembled WGS sequence"/>
</dbReference>
<dbReference type="InterPro" id="IPR050287">
    <property type="entry name" value="MTA/SAH_deaminase"/>
</dbReference>
<comment type="caution">
    <text evidence="3">The sequence shown here is derived from an EMBL/GenBank/DDBJ whole genome shotgun (WGS) entry which is preliminary data.</text>
</comment>
<feature type="domain" description="Amidohydrolase-related" evidence="2">
    <location>
        <begin position="60"/>
        <end position="418"/>
    </location>
</feature>
<dbReference type="AlphaFoldDB" id="A0A937W0U0"/>
<dbReference type="InterPro" id="IPR006680">
    <property type="entry name" value="Amidohydro-rel"/>
</dbReference>
<dbReference type="PANTHER" id="PTHR43794">
    <property type="entry name" value="AMINOHYDROLASE SSNA-RELATED"/>
    <property type="match status" value="1"/>
</dbReference>
<accession>A0A937W0U0</accession>
<protein>
    <submittedName>
        <fullName evidence="3">Amidohydrolase family protein</fullName>
    </submittedName>
</protein>
<keyword evidence="1" id="KW-0378">Hydrolase</keyword>
<dbReference type="Gene3D" id="2.30.40.10">
    <property type="entry name" value="Urease, subunit C, domain 1"/>
    <property type="match status" value="1"/>
</dbReference>
<evidence type="ECO:0000313" key="4">
    <source>
        <dbReference type="Proteomes" id="UP000712673"/>
    </source>
</evidence>
<dbReference type="EMBL" id="VGLS01000114">
    <property type="protein sequence ID" value="MBM3223237.1"/>
    <property type="molecule type" value="Genomic_DNA"/>
</dbReference>
<evidence type="ECO:0000256" key="1">
    <source>
        <dbReference type="ARBA" id="ARBA00022801"/>
    </source>
</evidence>
<dbReference type="PANTHER" id="PTHR43794:SF11">
    <property type="entry name" value="AMIDOHYDROLASE-RELATED DOMAIN-CONTAINING PROTEIN"/>
    <property type="match status" value="1"/>
</dbReference>
<name>A0A937W0U0_UNCTE</name>
<dbReference type="Gene3D" id="3.20.20.140">
    <property type="entry name" value="Metal-dependent hydrolases"/>
    <property type="match status" value="1"/>
</dbReference>
<dbReference type="InterPro" id="IPR011059">
    <property type="entry name" value="Metal-dep_hydrolase_composite"/>
</dbReference>
<dbReference type="InterPro" id="IPR032466">
    <property type="entry name" value="Metal_Hydrolase"/>
</dbReference>
<proteinExistence type="predicted"/>
<organism evidence="3 4">
    <name type="scientific">Tectimicrobiota bacterium</name>
    <dbReference type="NCBI Taxonomy" id="2528274"/>
    <lineage>
        <taxon>Bacteria</taxon>
        <taxon>Pseudomonadati</taxon>
        <taxon>Nitrospinota/Tectimicrobiota group</taxon>
        <taxon>Candidatus Tectimicrobiota</taxon>
    </lineage>
</organism>